<keyword evidence="1" id="KW-0812">Transmembrane</keyword>
<keyword evidence="1" id="KW-1133">Transmembrane helix</keyword>
<reference evidence="3" key="1">
    <citation type="journal article" date="2007" name="Nature">
        <title>The grapevine genome sequence suggests ancestral hexaploidization in major angiosperm phyla.</title>
        <authorList>
            <consortium name="The French-Italian Public Consortium for Grapevine Genome Characterization."/>
            <person name="Jaillon O."/>
            <person name="Aury J.-M."/>
            <person name="Noel B."/>
            <person name="Policriti A."/>
            <person name="Clepet C."/>
            <person name="Casagrande A."/>
            <person name="Choisne N."/>
            <person name="Aubourg S."/>
            <person name="Vitulo N."/>
            <person name="Jubin C."/>
            <person name="Vezzi A."/>
            <person name="Legeai F."/>
            <person name="Hugueney P."/>
            <person name="Dasilva C."/>
            <person name="Horner D."/>
            <person name="Mica E."/>
            <person name="Jublot D."/>
            <person name="Poulain J."/>
            <person name="Bruyere C."/>
            <person name="Billault A."/>
            <person name="Segurens B."/>
            <person name="Gouyvenoux M."/>
            <person name="Ugarte E."/>
            <person name="Cattonaro F."/>
            <person name="Anthouard V."/>
            <person name="Vico V."/>
            <person name="Del Fabbro C."/>
            <person name="Alaux M."/>
            <person name="Di Gaspero G."/>
            <person name="Dumas V."/>
            <person name="Felice N."/>
            <person name="Paillard S."/>
            <person name="Juman I."/>
            <person name="Moroldo M."/>
            <person name="Scalabrin S."/>
            <person name="Canaguier A."/>
            <person name="Le Clainche I."/>
            <person name="Malacrida G."/>
            <person name="Durand E."/>
            <person name="Pesole G."/>
            <person name="Laucou V."/>
            <person name="Chatelet P."/>
            <person name="Merdinoglu D."/>
            <person name="Delledonne M."/>
            <person name="Pezzotti M."/>
            <person name="Lecharny A."/>
            <person name="Scarpelli C."/>
            <person name="Artiguenave F."/>
            <person name="Pe M.E."/>
            <person name="Valle G."/>
            <person name="Morgante M."/>
            <person name="Caboche M."/>
            <person name="Adam-Blondon A.-F."/>
            <person name="Weissenbach J."/>
            <person name="Quetier F."/>
            <person name="Wincker P."/>
        </authorList>
    </citation>
    <scope>NUCLEOTIDE SEQUENCE [LARGE SCALE GENOMIC DNA]</scope>
    <source>
        <strain evidence="3">cv. Pinot noir / PN40024</strain>
    </source>
</reference>
<dbReference type="InParanoid" id="D7SJB6"/>
<evidence type="ECO:0000256" key="1">
    <source>
        <dbReference type="SAM" id="Phobius"/>
    </source>
</evidence>
<dbReference type="AlphaFoldDB" id="D7SJB6"/>
<dbReference type="Proteomes" id="UP000009183">
    <property type="component" value="Chromosome 17"/>
</dbReference>
<dbReference type="HOGENOM" id="CLU_2709893_0_0_1"/>
<evidence type="ECO:0000313" key="3">
    <source>
        <dbReference type="Proteomes" id="UP000009183"/>
    </source>
</evidence>
<proteinExistence type="predicted"/>
<organism evidence="2 3">
    <name type="scientific">Vitis vinifera</name>
    <name type="common">Grape</name>
    <dbReference type="NCBI Taxonomy" id="29760"/>
    <lineage>
        <taxon>Eukaryota</taxon>
        <taxon>Viridiplantae</taxon>
        <taxon>Streptophyta</taxon>
        <taxon>Embryophyta</taxon>
        <taxon>Tracheophyta</taxon>
        <taxon>Spermatophyta</taxon>
        <taxon>Magnoliopsida</taxon>
        <taxon>eudicotyledons</taxon>
        <taxon>Gunneridae</taxon>
        <taxon>Pentapetalae</taxon>
        <taxon>rosids</taxon>
        <taxon>Vitales</taxon>
        <taxon>Vitaceae</taxon>
        <taxon>Viteae</taxon>
        <taxon>Vitis</taxon>
    </lineage>
</organism>
<accession>D7SJB6</accession>
<gene>
    <name evidence="2" type="ordered locus">VIT_17s0000g02340</name>
</gene>
<keyword evidence="1" id="KW-0472">Membrane</keyword>
<feature type="transmembrane region" description="Helical" evidence="1">
    <location>
        <begin position="14"/>
        <end position="35"/>
    </location>
</feature>
<dbReference type="EMBL" id="FN594950">
    <property type="protein sequence ID" value="CBI15577.3"/>
    <property type="molecule type" value="Genomic_DNA"/>
</dbReference>
<name>D7SJB6_VITVI</name>
<sequence>MLCLTCTMIAHPQLFIGIYRATIFCWILNTSLIFLTRHCQASKARLIKSEHTCRHIRIRCTRTCLYNEGDGKD</sequence>
<keyword evidence="3" id="KW-1185">Reference proteome</keyword>
<dbReference type="PaxDb" id="29760-VIT_17s0000g02340.t01"/>
<evidence type="ECO:0000313" key="2">
    <source>
        <dbReference type="EMBL" id="CBI15577.3"/>
    </source>
</evidence>
<protein>
    <submittedName>
        <fullName evidence="2">Uncharacterized protein</fullName>
    </submittedName>
</protein>